<dbReference type="STRING" id="2074.BG845_00823"/>
<evidence type="ECO:0000259" key="1">
    <source>
        <dbReference type="Pfam" id="PF12697"/>
    </source>
</evidence>
<evidence type="ECO:0000313" key="3">
    <source>
        <dbReference type="Proteomes" id="UP000194360"/>
    </source>
</evidence>
<dbReference type="PRINTS" id="PR00111">
    <property type="entry name" value="ABHYDROLASE"/>
</dbReference>
<comment type="caution">
    <text evidence="2">The sequence shown here is derived from an EMBL/GenBank/DDBJ whole genome shotgun (WGS) entry which is preliminary data.</text>
</comment>
<dbReference type="PANTHER" id="PTHR43433:SF5">
    <property type="entry name" value="AB HYDROLASE-1 DOMAIN-CONTAINING PROTEIN"/>
    <property type="match status" value="1"/>
</dbReference>
<sequence length="267" mass="26806">MSGVATSTRTVDGPAGPLTVRVTGEPAADGALVLLHPINTAGSVWEHVSAALDLPTVALDLRGHGTSTTAGPFSIEDGWLPDVVAVLDALGLRTVHLAGGSLGGSIALAAAALHPQRVLGVATFGSTLGVGAPDEAIEAMVSELRAQGTAGYFAGLLPGIVGSAFRTEPRVVDGLAAAAGTRDEEVVAGILHGAFRADIRHLAGRVGVPVLAATGTEDPTCPPAMTAEIAAATGTEPVFLDGIGHLPMLEVPERVAALITEHVEATR</sequence>
<dbReference type="AlphaFoldDB" id="A0A1Y2N8G4"/>
<feature type="domain" description="AB hydrolase-1" evidence="1">
    <location>
        <begin position="32"/>
        <end position="257"/>
    </location>
</feature>
<dbReference type="EMBL" id="MIGB01000003">
    <property type="protein sequence ID" value="OSY43218.1"/>
    <property type="molecule type" value="Genomic_DNA"/>
</dbReference>
<dbReference type="RefSeq" id="WP_197719751.1">
    <property type="nucleotide sequence ID" value="NZ_AP018920.1"/>
</dbReference>
<proteinExistence type="predicted"/>
<dbReference type="Pfam" id="PF12697">
    <property type="entry name" value="Abhydrolase_6"/>
    <property type="match status" value="1"/>
</dbReference>
<dbReference type="Proteomes" id="UP000194360">
    <property type="component" value="Unassembled WGS sequence"/>
</dbReference>
<dbReference type="Gene3D" id="3.40.50.1820">
    <property type="entry name" value="alpha/beta hydrolase"/>
    <property type="match status" value="1"/>
</dbReference>
<reference evidence="2 3" key="1">
    <citation type="submission" date="2016-09" db="EMBL/GenBank/DDBJ databases">
        <title>Pseudonocardia autotrophica DSM535, a candidate organism with high potential of specific P450 cytochromes.</title>
        <authorList>
            <person name="Grumaz C."/>
            <person name="Vainshtein Y."/>
            <person name="Kirstahler P."/>
            <person name="Sohn K."/>
        </authorList>
    </citation>
    <scope>NUCLEOTIDE SEQUENCE [LARGE SCALE GENOMIC DNA]</scope>
    <source>
        <strain evidence="2 3">DSM 535</strain>
    </source>
</reference>
<dbReference type="InterPro" id="IPR050471">
    <property type="entry name" value="AB_hydrolase"/>
</dbReference>
<dbReference type="GO" id="GO:0047570">
    <property type="term" value="F:3-oxoadipate enol-lactonase activity"/>
    <property type="evidence" value="ECO:0007669"/>
    <property type="project" value="UniProtKB-EC"/>
</dbReference>
<keyword evidence="2" id="KW-0378">Hydrolase</keyword>
<protein>
    <submittedName>
        <fullName evidence="2">3-oxoadipate enol-lactonase 2</fullName>
        <ecNumber evidence="2">3.1.1.24</ecNumber>
    </submittedName>
</protein>
<dbReference type="InterPro" id="IPR029058">
    <property type="entry name" value="AB_hydrolase_fold"/>
</dbReference>
<name>A0A1Y2N8G4_PSEAH</name>
<keyword evidence="3" id="KW-1185">Reference proteome</keyword>
<organism evidence="2 3">
    <name type="scientific">Pseudonocardia autotrophica</name>
    <name type="common">Amycolata autotrophica</name>
    <name type="synonym">Nocardia autotrophica</name>
    <dbReference type="NCBI Taxonomy" id="2074"/>
    <lineage>
        <taxon>Bacteria</taxon>
        <taxon>Bacillati</taxon>
        <taxon>Actinomycetota</taxon>
        <taxon>Actinomycetes</taxon>
        <taxon>Pseudonocardiales</taxon>
        <taxon>Pseudonocardiaceae</taxon>
        <taxon>Pseudonocardia</taxon>
    </lineage>
</organism>
<gene>
    <name evidence="2" type="primary">catD_1</name>
    <name evidence="2" type="ORF">BG845_00823</name>
</gene>
<dbReference type="SUPFAM" id="SSF53474">
    <property type="entry name" value="alpha/beta-Hydrolases"/>
    <property type="match status" value="1"/>
</dbReference>
<dbReference type="EC" id="3.1.1.24" evidence="2"/>
<dbReference type="InterPro" id="IPR000073">
    <property type="entry name" value="AB_hydrolase_1"/>
</dbReference>
<dbReference type="PANTHER" id="PTHR43433">
    <property type="entry name" value="HYDROLASE, ALPHA/BETA FOLD FAMILY PROTEIN"/>
    <property type="match status" value="1"/>
</dbReference>
<accession>A0A1Y2N8G4</accession>
<evidence type="ECO:0000313" key="2">
    <source>
        <dbReference type="EMBL" id="OSY43218.1"/>
    </source>
</evidence>